<dbReference type="OMA" id="WRKDEYI"/>
<dbReference type="EMBL" id="JABANO010035053">
    <property type="protein sequence ID" value="KAF4704111.1"/>
    <property type="molecule type" value="Genomic_DNA"/>
</dbReference>
<evidence type="ECO:0000256" key="1">
    <source>
        <dbReference type="SAM" id="MobiDB-lite"/>
    </source>
</evidence>
<dbReference type="AlphaFoldDB" id="A0A7J6Q7Z7"/>
<dbReference type="Proteomes" id="UP000553632">
    <property type="component" value="Unassembled WGS sequence"/>
</dbReference>
<gene>
    <name evidence="2" type="ORF">FOZ63_000109</name>
</gene>
<reference evidence="2 3" key="1">
    <citation type="submission" date="2020-04" db="EMBL/GenBank/DDBJ databases">
        <title>Perkinsus olseni comparative genomics.</title>
        <authorList>
            <person name="Bogema D.R."/>
        </authorList>
    </citation>
    <scope>NUCLEOTIDE SEQUENCE [LARGE SCALE GENOMIC DNA]</scope>
    <source>
        <strain evidence="2 3">ATCC PRA-207</strain>
    </source>
</reference>
<comment type="caution">
    <text evidence="2">The sequence shown here is derived from an EMBL/GenBank/DDBJ whole genome shotgun (WGS) entry which is preliminary data.</text>
</comment>
<name>A0A7J6Q7Z7_PEROL</name>
<feature type="region of interest" description="Disordered" evidence="1">
    <location>
        <begin position="170"/>
        <end position="214"/>
    </location>
</feature>
<sequence length="214" mass="23661">MEQSPAILDAYVTLTSEDVHRMTTLAKALVTTEFPARASTNTEKVELPLQPTNFRRSLREMETLGGAARESLEMAEGRYQQLVGEIQELSKTKSRGGEYITEARARKLTKLLNGVADAREGFETCIEKQKEKAERAVKARDDAAQCLQKTDQLIEFIDAKLNSAIRQPAELQSGSSISGHGGPLALAAMPGRKQAKRRRSSPAYNTINKRSRGR</sequence>
<keyword evidence="3" id="KW-1185">Reference proteome</keyword>
<accession>A0A7J6Q7Z7</accession>
<organism evidence="2 3">
    <name type="scientific">Perkinsus olseni</name>
    <name type="common">Perkinsus atlanticus</name>
    <dbReference type="NCBI Taxonomy" id="32597"/>
    <lineage>
        <taxon>Eukaryota</taxon>
        <taxon>Sar</taxon>
        <taxon>Alveolata</taxon>
        <taxon>Perkinsozoa</taxon>
        <taxon>Perkinsea</taxon>
        <taxon>Perkinsida</taxon>
        <taxon>Perkinsidae</taxon>
        <taxon>Perkinsus</taxon>
    </lineage>
</organism>
<protein>
    <submittedName>
        <fullName evidence="2">Uncharacterized protein</fullName>
    </submittedName>
</protein>
<proteinExistence type="predicted"/>
<evidence type="ECO:0000313" key="2">
    <source>
        <dbReference type="EMBL" id="KAF4704111.1"/>
    </source>
</evidence>
<evidence type="ECO:0000313" key="3">
    <source>
        <dbReference type="Proteomes" id="UP000553632"/>
    </source>
</evidence>